<sequence>QHFNKEYDENGEYSSKGTVNEILLNKLNQLDYYKKSYPKSLSNSFGLNIVYPLLESDPIDIHDALRTYIEHIVQQTSNAIQMIIENEKQDKSVYAKCKILLTGGGTHNKFLFQCLKSELEKNFSIEVEYP</sequence>
<dbReference type="SUPFAM" id="SSF53067">
    <property type="entry name" value="Actin-like ATPase domain"/>
    <property type="match status" value="1"/>
</dbReference>
<reference evidence="1" key="1">
    <citation type="submission" date="2021-02" db="EMBL/GenBank/DDBJ databases">
        <authorList>
            <person name="Nowell W R."/>
        </authorList>
    </citation>
    <scope>NUCLEOTIDE SEQUENCE</scope>
</reference>
<dbReference type="GO" id="GO:0016773">
    <property type="term" value="F:phosphotransferase activity, alcohol group as acceptor"/>
    <property type="evidence" value="ECO:0007669"/>
    <property type="project" value="InterPro"/>
</dbReference>
<evidence type="ECO:0000313" key="1">
    <source>
        <dbReference type="EMBL" id="CAF4152058.1"/>
    </source>
</evidence>
<dbReference type="Proteomes" id="UP000676336">
    <property type="component" value="Unassembled WGS sequence"/>
</dbReference>
<feature type="non-terminal residue" evidence="1">
    <location>
        <position position="1"/>
    </location>
</feature>
<dbReference type="InterPro" id="IPR043129">
    <property type="entry name" value="ATPase_NBD"/>
</dbReference>
<protein>
    <recommendedName>
        <fullName evidence="3">Anhydro-N-acetylmuramic acid kinase</fullName>
    </recommendedName>
</protein>
<dbReference type="AlphaFoldDB" id="A0A8S2RC55"/>
<dbReference type="InterPro" id="IPR005338">
    <property type="entry name" value="Anhydro_N_Ac-Mur_kinase"/>
</dbReference>
<dbReference type="EMBL" id="CAJOBI010010170">
    <property type="protein sequence ID" value="CAF4152058.1"/>
    <property type="molecule type" value="Genomic_DNA"/>
</dbReference>
<dbReference type="Pfam" id="PF03702">
    <property type="entry name" value="AnmK"/>
    <property type="match status" value="1"/>
</dbReference>
<feature type="non-terminal residue" evidence="1">
    <location>
        <position position="130"/>
    </location>
</feature>
<accession>A0A8S2RC55</accession>
<evidence type="ECO:0000313" key="2">
    <source>
        <dbReference type="Proteomes" id="UP000676336"/>
    </source>
</evidence>
<gene>
    <name evidence="1" type="ORF">SMN809_LOCUS19813</name>
</gene>
<organism evidence="1 2">
    <name type="scientific">Rotaria magnacalcarata</name>
    <dbReference type="NCBI Taxonomy" id="392030"/>
    <lineage>
        <taxon>Eukaryota</taxon>
        <taxon>Metazoa</taxon>
        <taxon>Spiralia</taxon>
        <taxon>Gnathifera</taxon>
        <taxon>Rotifera</taxon>
        <taxon>Eurotatoria</taxon>
        <taxon>Bdelloidea</taxon>
        <taxon>Philodinida</taxon>
        <taxon>Philodinidae</taxon>
        <taxon>Rotaria</taxon>
    </lineage>
</organism>
<dbReference type="PANTHER" id="PTHR30605">
    <property type="entry name" value="ANHYDRO-N-ACETYLMURAMIC ACID KINASE"/>
    <property type="match status" value="1"/>
</dbReference>
<dbReference type="Gene3D" id="3.30.420.40">
    <property type="match status" value="1"/>
</dbReference>
<dbReference type="PANTHER" id="PTHR30605:SF0">
    <property type="entry name" value="ANHYDRO-N-ACETYLMURAMIC ACID KINASE"/>
    <property type="match status" value="1"/>
</dbReference>
<dbReference type="GO" id="GO:0006040">
    <property type="term" value="P:amino sugar metabolic process"/>
    <property type="evidence" value="ECO:0007669"/>
    <property type="project" value="InterPro"/>
</dbReference>
<name>A0A8S2RC55_9BILA</name>
<evidence type="ECO:0008006" key="3">
    <source>
        <dbReference type="Google" id="ProtNLM"/>
    </source>
</evidence>
<dbReference type="GO" id="GO:0005524">
    <property type="term" value="F:ATP binding"/>
    <property type="evidence" value="ECO:0007669"/>
    <property type="project" value="InterPro"/>
</dbReference>
<comment type="caution">
    <text evidence="1">The sequence shown here is derived from an EMBL/GenBank/DDBJ whole genome shotgun (WGS) entry which is preliminary data.</text>
</comment>
<proteinExistence type="predicted"/>
<dbReference type="GO" id="GO:0009254">
    <property type="term" value="P:peptidoglycan turnover"/>
    <property type="evidence" value="ECO:0007669"/>
    <property type="project" value="InterPro"/>
</dbReference>